<dbReference type="GeneID" id="301708705"/>
<dbReference type="GO" id="GO:0006302">
    <property type="term" value="P:double-strand break repair"/>
    <property type="evidence" value="ECO:0007669"/>
    <property type="project" value="TreeGrafter"/>
</dbReference>
<sequence length="242" mass="27397">MTSEKRGTTHEDQGFVLHTTPWRETSLVVEVLTPHNGRISLVAKGVRRPRAALRGVLQPFQPLHLVWYGQEGLRILKSAEWQGGQPLLQGRALFCGFYLNELLFRMVVPEDNQELLFESYGRALFRLALEPTQEPILRTFEYELLQSLGVAPVLDRESLTNLPVVAEVLYGLDRDGAVVRLGPGQENAVQCHGKTLLDMAKGNYGDPRSAQECKRVMRWLLQVHLGGQELHTRRILQEIPTL</sequence>
<dbReference type="InterPro" id="IPR003717">
    <property type="entry name" value="RecO"/>
</dbReference>
<evidence type="ECO:0000256" key="6">
    <source>
        <dbReference type="ARBA" id="ARBA00033409"/>
    </source>
</evidence>
<dbReference type="Proteomes" id="UP000683551">
    <property type="component" value="Chromosome"/>
</dbReference>
<dbReference type="PATRIC" id="fig|1789004.3.peg.465"/>
<gene>
    <name evidence="7 9" type="primary">recO</name>
    <name evidence="9" type="ORF">FEMY_04660</name>
    <name evidence="10" type="ORF">JZL65_03400</name>
</gene>
<dbReference type="Gene3D" id="1.20.1440.120">
    <property type="entry name" value="Recombination protein O, C-terminal domain"/>
    <property type="match status" value="1"/>
</dbReference>
<comment type="function">
    <text evidence="7">Involved in DNA repair and RecF pathway recombination.</text>
</comment>
<name>A0A8F3DZH6_9PROT</name>
<feature type="domain" description="DNA replication/recombination mediator RecO N-terminal" evidence="8">
    <location>
        <begin position="10"/>
        <end position="81"/>
    </location>
</feature>
<dbReference type="Pfam" id="PF02565">
    <property type="entry name" value="RecO_C"/>
    <property type="match status" value="1"/>
</dbReference>
<keyword evidence="11" id="KW-1185">Reference proteome</keyword>
<dbReference type="SUPFAM" id="SSF57863">
    <property type="entry name" value="ArfGap/RecO-like zinc finger"/>
    <property type="match status" value="1"/>
</dbReference>
<dbReference type="SUPFAM" id="SSF50249">
    <property type="entry name" value="Nucleic acid-binding proteins"/>
    <property type="match status" value="1"/>
</dbReference>
<dbReference type="GO" id="GO:0006310">
    <property type="term" value="P:DNA recombination"/>
    <property type="evidence" value="ECO:0007669"/>
    <property type="project" value="UniProtKB-UniRule"/>
</dbReference>
<evidence type="ECO:0000313" key="10">
    <source>
        <dbReference type="EMBL" id="QWY78137.1"/>
    </source>
</evidence>
<dbReference type="AlphaFoldDB" id="A0A8F3DZH6"/>
<evidence type="ECO:0000256" key="3">
    <source>
        <dbReference type="ARBA" id="ARBA00022763"/>
    </source>
</evidence>
<evidence type="ECO:0000256" key="4">
    <source>
        <dbReference type="ARBA" id="ARBA00023172"/>
    </source>
</evidence>
<evidence type="ECO:0000313" key="9">
    <source>
        <dbReference type="EMBL" id="KXW58944.1"/>
    </source>
</evidence>
<dbReference type="EMBL" id="CP071137">
    <property type="protein sequence ID" value="QWY78137.1"/>
    <property type="molecule type" value="Genomic_DNA"/>
</dbReference>
<organism evidence="9 11">
    <name type="scientific">Ferrovum myxofaciens</name>
    <dbReference type="NCBI Taxonomy" id="416213"/>
    <lineage>
        <taxon>Bacteria</taxon>
        <taxon>Pseudomonadati</taxon>
        <taxon>Pseudomonadota</taxon>
        <taxon>Betaproteobacteria</taxon>
        <taxon>Ferrovales</taxon>
        <taxon>Ferrovaceae</taxon>
        <taxon>Ferrovum</taxon>
    </lineage>
</organism>
<evidence type="ECO:0000256" key="5">
    <source>
        <dbReference type="ARBA" id="ARBA00023204"/>
    </source>
</evidence>
<evidence type="ECO:0000313" key="11">
    <source>
        <dbReference type="Proteomes" id="UP000075653"/>
    </source>
</evidence>
<dbReference type="InterPro" id="IPR022572">
    <property type="entry name" value="DNA_rep/recomb_RecO_N"/>
</dbReference>
<dbReference type="HAMAP" id="MF_00201">
    <property type="entry name" value="RecO"/>
    <property type="match status" value="1"/>
</dbReference>
<dbReference type="NCBIfam" id="TIGR00613">
    <property type="entry name" value="reco"/>
    <property type="match status" value="1"/>
</dbReference>
<evidence type="ECO:0000259" key="8">
    <source>
        <dbReference type="Pfam" id="PF11967"/>
    </source>
</evidence>
<dbReference type="OrthoDB" id="9804792at2"/>
<reference evidence="9 11" key="1">
    <citation type="submission" date="2016-01" db="EMBL/GenBank/DDBJ databases">
        <title>Genome sequence of the acidophilic iron oxidising Ferrovum strain Z-31.</title>
        <authorList>
            <person name="Poehlein A."/>
            <person name="Ullrich S.R."/>
            <person name="Schloemann M."/>
            <person name="Muehling M."/>
            <person name="Daniel R."/>
        </authorList>
    </citation>
    <scope>NUCLEOTIDE SEQUENCE [LARGE SCALE GENOMIC DNA]</scope>
    <source>
        <strain evidence="9 11">Z-31</strain>
    </source>
</reference>
<dbReference type="Gene3D" id="2.40.50.140">
    <property type="entry name" value="Nucleic acid-binding proteins"/>
    <property type="match status" value="1"/>
</dbReference>
<dbReference type="EMBL" id="LRRD01000007">
    <property type="protein sequence ID" value="KXW58944.1"/>
    <property type="molecule type" value="Genomic_DNA"/>
</dbReference>
<dbReference type="PANTHER" id="PTHR33991">
    <property type="entry name" value="DNA REPAIR PROTEIN RECO"/>
    <property type="match status" value="1"/>
</dbReference>
<accession>A0A8F3DZH6</accession>
<dbReference type="GO" id="GO:0043590">
    <property type="term" value="C:bacterial nucleoid"/>
    <property type="evidence" value="ECO:0007669"/>
    <property type="project" value="TreeGrafter"/>
</dbReference>
<keyword evidence="3 7" id="KW-0227">DNA damage</keyword>
<dbReference type="Proteomes" id="UP000075653">
    <property type="component" value="Unassembled WGS sequence"/>
</dbReference>
<proteinExistence type="inferred from homology"/>
<evidence type="ECO:0000256" key="7">
    <source>
        <dbReference type="HAMAP-Rule" id="MF_00201"/>
    </source>
</evidence>
<evidence type="ECO:0000256" key="1">
    <source>
        <dbReference type="ARBA" id="ARBA00007452"/>
    </source>
</evidence>
<reference evidence="10" key="2">
    <citation type="submission" date="2021-02" db="EMBL/GenBank/DDBJ databases">
        <title>Comparative genomics of Ferrovum myxofaciens strains, predominant extremophile bacteria forming large biofilm stalactites in acid mine ecosystems.</title>
        <authorList>
            <person name="Burkartova K."/>
            <person name="Ridl J."/>
            <person name="Pajer P."/>
            <person name="Falteisek L."/>
        </authorList>
    </citation>
    <scope>NUCLEOTIDE SEQUENCE</scope>
    <source>
        <strain evidence="10">MI1III</strain>
    </source>
</reference>
<accession>A0A149W1A8</accession>
<dbReference type="InterPro" id="IPR012340">
    <property type="entry name" value="NA-bd_OB-fold"/>
</dbReference>
<dbReference type="InterPro" id="IPR042242">
    <property type="entry name" value="RecO_C"/>
</dbReference>
<keyword evidence="4 7" id="KW-0233">DNA recombination</keyword>
<dbReference type="Pfam" id="PF11967">
    <property type="entry name" value="RecO_N"/>
    <property type="match status" value="1"/>
</dbReference>
<evidence type="ECO:0000256" key="2">
    <source>
        <dbReference type="ARBA" id="ARBA00021310"/>
    </source>
</evidence>
<dbReference type="InterPro" id="IPR037278">
    <property type="entry name" value="ARFGAP/RecO"/>
</dbReference>
<dbReference type="PANTHER" id="PTHR33991:SF1">
    <property type="entry name" value="DNA REPAIR PROTEIN RECO"/>
    <property type="match status" value="1"/>
</dbReference>
<keyword evidence="5 7" id="KW-0234">DNA repair</keyword>
<dbReference type="RefSeq" id="WP_031596125.1">
    <property type="nucleotide sequence ID" value="NZ_CP053675.1"/>
</dbReference>
<protein>
    <recommendedName>
        <fullName evidence="2 7">DNA repair protein RecO</fullName>
    </recommendedName>
    <alternativeName>
        <fullName evidence="6 7">Recombination protein O</fullName>
    </alternativeName>
</protein>
<comment type="similarity">
    <text evidence="1 7">Belongs to the RecO family.</text>
</comment>